<dbReference type="eggNOG" id="ENOG5032VQC">
    <property type="taxonomic scope" value="Bacteria"/>
</dbReference>
<evidence type="ECO:0000313" key="3">
    <source>
        <dbReference type="Proteomes" id="UP000005309"/>
    </source>
</evidence>
<dbReference type="AlphaFoldDB" id="C4V1R0"/>
<feature type="region of interest" description="Disordered" evidence="1">
    <location>
        <begin position="1"/>
        <end position="20"/>
    </location>
</feature>
<keyword evidence="3" id="KW-1185">Reference proteome</keyword>
<proteinExistence type="predicted"/>
<dbReference type="HOGENOM" id="CLU_137871_0_0_9"/>
<organism evidence="2 3">
    <name type="scientific">Selenomonas flueggei ATCC 43531</name>
    <dbReference type="NCBI Taxonomy" id="638302"/>
    <lineage>
        <taxon>Bacteria</taxon>
        <taxon>Bacillati</taxon>
        <taxon>Bacillota</taxon>
        <taxon>Negativicutes</taxon>
        <taxon>Selenomonadales</taxon>
        <taxon>Selenomonadaceae</taxon>
        <taxon>Selenomonas</taxon>
    </lineage>
</organism>
<name>C4V1R0_9FIRM</name>
<sequence length="159" mass="17226">MLHRSSATETHTNPLSLMSAPKAKEMTEEQKTEIYHLLKKQRSKAYMDAIHQLDAGGHVMNAAACEAIRAAVAAEFQAPGEISILPIGIVAKCCLGGTYEVHTFSMSGGIIEHYQKGEPLPDGMERARALAMHGAYAFIEVYSDILRVIGKDGSVAVVR</sequence>
<dbReference type="EMBL" id="ACLA01000006">
    <property type="protein sequence ID" value="EEQ49197.1"/>
    <property type="molecule type" value="Genomic_DNA"/>
</dbReference>
<comment type="caution">
    <text evidence="2">The sequence shown here is derived from an EMBL/GenBank/DDBJ whole genome shotgun (WGS) entry which is preliminary data.</text>
</comment>
<accession>C4V1R0</accession>
<feature type="compositionally biased region" description="Polar residues" evidence="1">
    <location>
        <begin position="1"/>
        <end position="16"/>
    </location>
</feature>
<gene>
    <name evidence="2" type="ORF">HMPREF0908_0513</name>
</gene>
<dbReference type="Proteomes" id="UP000005309">
    <property type="component" value="Unassembled WGS sequence"/>
</dbReference>
<protein>
    <submittedName>
        <fullName evidence="2">Uncharacterized protein</fullName>
    </submittedName>
</protein>
<evidence type="ECO:0000256" key="1">
    <source>
        <dbReference type="SAM" id="MobiDB-lite"/>
    </source>
</evidence>
<reference evidence="2 3" key="1">
    <citation type="submission" date="2009-04" db="EMBL/GenBank/DDBJ databases">
        <authorList>
            <person name="Qin X."/>
            <person name="Bachman B."/>
            <person name="Battles P."/>
            <person name="Bell A."/>
            <person name="Bess C."/>
            <person name="Bickham C."/>
            <person name="Chaboub L."/>
            <person name="Chen D."/>
            <person name="Coyle M."/>
            <person name="Deiros D.R."/>
            <person name="Dinh H."/>
            <person name="Forbes L."/>
            <person name="Fowler G."/>
            <person name="Francisco L."/>
            <person name="Fu Q."/>
            <person name="Gubbala S."/>
            <person name="Hale W."/>
            <person name="Han Y."/>
            <person name="Hemphill L."/>
            <person name="Highlander S.K."/>
            <person name="Hirani K."/>
            <person name="Hogues M."/>
            <person name="Jackson L."/>
            <person name="Jakkamsetti A."/>
            <person name="Javaid M."/>
            <person name="Jiang H."/>
            <person name="Korchina V."/>
            <person name="Kovar C."/>
            <person name="Lara F."/>
            <person name="Lee S."/>
            <person name="Mata R."/>
            <person name="Mathew T."/>
            <person name="Moen C."/>
            <person name="Morales K."/>
            <person name="Munidasa M."/>
            <person name="Nazareth L."/>
            <person name="Ngo R."/>
            <person name="Nguyen L."/>
            <person name="Okwuonu G."/>
            <person name="Ongeri F."/>
            <person name="Patil S."/>
            <person name="Petrosino J."/>
            <person name="Pham C."/>
            <person name="Pham P."/>
            <person name="Pu L.-L."/>
            <person name="Puazo M."/>
            <person name="Raj R."/>
            <person name="Reid J."/>
            <person name="Rouhana J."/>
            <person name="Saada N."/>
            <person name="Shang Y."/>
            <person name="Simmons D."/>
            <person name="Thornton R."/>
            <person name="Warren J."/>
            <person name="Weissenberger G."/>
            <person name="Zhang J."/>
            <person name="Zhang L."/>
            <person name="Zhou C."/>
            <person name="Zhu D."/>
            <person name="Muzny D."/>
            <person name="Worley K."/>
            <person name="Gibbs R."/>
        </authorList>
    </citation>
    <scope>NUCLEOTIDE SEQUENCE [LARGE SCALE GENOMIC DNA]</scope>
    <source>
        <strain evidence="2 3">ATCC 43531</strain>
    </source>
</reference>
<dbReference type="OrthoDB" id="2082773at2"/>
<dbReference type="STRING" id="638302.HMPREF0908_0513"/>
<evidence type="ECO:0000313" key="2">
    <source>
        <dbReference type="EMBL" id="EEQ49197.1"/>
    </source>
</evidence>